<dbReference type="Gene3D" id="1.10.260.40">
    <property type="entry name" value="lambda repressor-like DNA-binding domains"/>
    <property type="match status" value="1"/>
</dbReference>
<keyword evidence="3" id="KW-1185">Reference proteome</keyword>
<dbReference type="InterPro" id="IPR001387">
    <property type="entry name" value="Cro/C1-type_HTH"/>
</dbReference>
<dbReference type="AlphaFoldDB" id="A0A7W9DSF2"/>
<name>A0A7W9DSF2_9ACTN</name>
<accession>A0A7W9DSF2</accession>
<feature type="domain" description="HTH cro/C1-type" evidence="1">
    <location>
        <begin position="20"/>
        <end position="63"/>
    </location>
</feature>
<proteinExistence type="predicted"/>
<gene>
    <name evidence="2" type="ORF">BJ981_005152</name>
</gene>
<dbReference type="InterPro" id="IPR010982">
    <property type="entry name" value="Lambda_DNA-bd_dom_sf"/>
</dbReference>
<dbReference type="RefSeq" id="WP_184614552.1">
    <property type="nucleotide sequence ID" value="NZ_BOOS01000056.1"/>
</dbReference>
<comment type="caution">
    <text evidence="2">The sequence shown here is derived from an EMBL/GenBank/DDBJ whole genome shotgun (WGS) entry which is preliminary data.</text>
</comment>
<dbReference type="CDD" id="cd00093">
    <property type="entry name" value="HTH_XRE"/>
    <property type="match status" value="1"/>
</dbReference>
<evidence type="ECO:0000313" key="2">
    <source>
        <dbReference type="EMBL" id="MBB5629453.1"/>
    </source>
</evidence>
<dbReference type="EMBL" id="JACHBR010000001">
    <property type="protein sequence ID" value="MBB5629453.1"/>
    <property type="molecule type" value="Genomic_DNA"/>
</dbReference>
<dbReference type="SUPFAM" id="SSF47413">
    <property type="entry name" value="lambda repressor-like DNA-binding domains"/>
    <property type="match status" value="1"/>
</dbReference>
<reference evidence="2 3" key="1">
    <citation type="submission" date="2020-08" db="EMBL/GenBank/DDBJ databases">
        <title>Sequencing the genomes of 1000 actinobacteria strains.</title>
        <authorList>
            <person name="Klenk H.-P."/>
        </authorList>
    </citation>
    <scope>NUCLEOTIDE SEQUENCE [LARGE SCALE GENOMIC DNA]</scope>
    <source>
        <strain evidence="2 3">DSM 45790</strain>
    </source>
</reference>
<dbReference type="Pfam" id="PF13560">
    <property type="entry name" value="HTH_31"/>
    <property type="match status" value="1"/>
</dbReference>
<dbReference type="SMART" id="SM00530">
    <property type="entry name" value="HTH_XRE"/>
    <property type="match status" value="1"/>
</dbReference>
<evidence type="ECO:0000313" key="3">
    <source>
        <dbReference type="Proteomes" id="UP000588112"/>
    </source>
</evidence>
<dbReference type="Proteomes" id="UP000588112">
    <property type="component" value="Unassembled WGS sequence"/>
</dbReference>
<dbReference type="InterPro" id="IPR043917">
    <property type="entry name" value="DUF5753"/>
</dbReference>
<dbReference type="PROSITE" id="PS50943">
    <property type="entry name" value="HTH_CROC1"/>
    <property type="match status" value="1"/>
</dbReference>
<protein>
    <submittedName>
        <fullName evidence="2">Transcriptional regulator with XRE-family HTH domain</fullName>
    </submittedName>
</protein>
<organism evidence="2 3">
    <name type="scientific">Sphaerisporangium krabiense</name>
    <dbReference type="NCBI Taxonomy" id="763782"/>
    <lineage>
        <taxon>Bacteria</taxon>
        <taxon>Bacillati</taxon>
        <taxon>Actinomycetota</taxon>
        <taxon>Actinomycetes</taxon>
        <taxon>Streptosporangiales</taxon>
        <taxon>Streptosporangiaceae</taxon>
        <taxon>Sphaerisporangium</taxon>
    </lineage>
</organism>
<evidence type="ECO:0000259" key="1">
    <source>
        <dbReference type="PROSITE" id="PS50943"/>
    </source>
</evidence>
<dbReference type="Pfam" id="PF19054">
    <property type="entry name" value="DUF5753"/>
    <property type="match status" value="1"/>
</dbReference>
<sequence length="275" mass="31007">MSVEPFPDPGSPRALFGAEMRRLREAAQLSQAAVAARLGCTQTQVSRLEAATRTPSKSDAERLDRLFASAGGTHFASLYRRIGTRRGGPIWFRGWAEEIEPNALVLRSWDPLLIPGLLQTERYAHELFSRGPGISSEEVERRVEARLRRQQVLNREPAPLVLVLMDAGVLRRRVDGPEVMREQLDHLLEMSRRPKVTIQVVDPECLAGLAGAFMIAELPHGQPDTIHADSPVQGLITSDSEFVTSIRNRYESVRAWAYPEHVSRRMIEEARREWT</sequence>
<dbReference type="GO" id="GO:0003677">
    <property type="term" value="F:DNA binding"/>
    <property type="evidence" value="ECO:0007669"/>
    <property type="project" value="InterPro"/>
</dbReference>